<proteinExistence type="predicted"/>
<dbReference type="EMBL" id="BLXT01001699">
    <property type="protein sequence ID" value="GFN87291.1"/>
    <property type="molecule type" value="Genomic_DNA"/>
</dbReference>
<protein>
    <submittedName>
        <fullName evidence="1">Uncharacterized protein</fullName>
    </submittedName>
</protein>
<accession>A0AAV3YYK6</accession>
<name>A0AAV3YYK6_9GAST</name>
<dbReference type="AlphaFoldDB" id="A0AAV3YYK6"/>
<dbReference type="Proteomes" id="UP000735302">
    <property type="component" value="Unassembled WGS sequence"/>
</dbReference>
<gene>
    <name evidence="1" type="ORF">PoB_001379700</name>
</gene>
<comment type="caution">
    <text evidence="1">The sequence shown here is derived from an EMBL/GenBank/DDBJ whole genome shotgun (WGS) entry which is preliminary data.</text>
</comment>
<keyword evidence="2" id="KW-1185">Reference proteome</keyword>
<sequence length="85" mass="9761">MKPALHEVTQSELPALQDWLGQFLPDSLKMYMTVRETLQGRWRGTTFYTLGWPNILAAGEGVPDSQQSDVSQWFSLIMRLRHIAI</sequence>
<reference evidence="1 2" key="1">
    <citation type="journal article" date="2021" name="Elife">
        <title>Chloroplast acquisition without the gene transfer in kleptoplastic sea slugs, Plakobranchus ocellatus.</title>
        <authorList>
            <person name="Maeda T."/>
            <person name="Takahashi S."/>
            <person name="Yoshida T."/>
            <person name="Shimamura S."/>
            <person name="Takaki Y."/>
            <person name="Nagai Y."/>
            <person name="Toyoda A."/>
            <person name="Suzuki Y."/>
            <person name="Arimoto A."/>
            <person name="Ishii H."/>
            <person name="Satoh N."/>
            <person name="Nishiyama T."/>
            <person name="Hasebe M."/>
            <person name="Maruyama T."/>
            <person name="Minagawa J."/>
            <person name="Obokata J."/>
            <person name="Shigenobu S."/>
        </authorList>
    </citation>
    <scope>NUCLEOTIDE SEQUENCE [LARGE SCALE GENOMIC DNA]</scope>
</reference>
<evidence type="ECO:0000313" key="2">
    <source>
        <dbReference type="Proteomes" id="UP000735302"/>
    </source>
</evidence>
<organism evidence="1 2">
    <name type="scientific">Plakobranchus ocellatus</name>
    <dbReference type="NCBI Taxonomy" id="259542"/>
    <lineage>
        <taxon>Eukaryota</taxon>
        <taxon>Metazoa</taxon>
        <taxon>Spiralia</taxon>
        <taxon>Lophotrochozoa</taxon>
        <taxon>Mollusca</taxon>
        <taxon>Gastropoda</taxon>
        <taxon>Heterobranchia</taxon>
        <taxon>Euthyneura</taxon>
        <taxon>Panpulmonata</taxon>
        <taxon>Sacoglossa</taxon>
        <taxon>Placobranchoidea</taxon>
        <taxon>Plakobranchidae</taxon>
        <taxon>Plakobranchus</taxon>
    </lineage>
</organism>
<evidence type="ECO:0000313" key="1">
    <source>
        <dbReference type="EMBL" id="GFN87291.1"/>
    </source>
</evidence>